<dbReference type="RefSeq" id="WP_095523686.1">
    <property type="nucleotide sequence ID" value="NZ_MDUX01000009.1"/>
</dbReference>
<keyword evidence="2" id="KW-0472">Membrane</keyword>
<keyword evidence="4" id="KW-0808">Transferase</keyword>
<keyword evidence="1" id="KW-0378">Hydrolase</keyword>
<dbReference type="GO" id="GO:0016301">
    <property type="term" value="F:kinase activity"/>
    <property type="evidence" value="ECO:0007669"/>
    <property type="project" value="UniProtKB-KW"/>
</dbReference>
<dbReference type="InterPro" id="IPR052016">
    <property type="entry name" value="Bact_Sigma-Reg"/>
</dbReference>
<keyword evidence="2" id="KW-1133">Transmembrane helix</keyword>
<proteinExistence type="predicted"/>
<evidence type="ECO:0000259" key="3">
    <source>
        <dbReference type="PROSITE" id="PS50885"/>
    </source>
</evidence>
<dbReference type="Gene3D" id="3.30.450.20">
    <property type="entry name" value="PAS domain"/>
    <property type="match status" value="1"/>
</dbReference>
<sequence>MATWGFGLRAKSMFALCIACLLTLLPASIIGWQVIEGVRNHFGEAYARNYTQLKREQIVSLVSRELMLARRLAGSELTRQWLRDEENLDKKALMFREAEAYRADLQNHAYFIASAASGNYYFNGDDKPYSSAPRYRLEHGKDSDSWFFGTLDQSDDYNINVNFDVPLQLTMVWFNVSIRDEARKIGVAGAGLNLNGFLQTFINTDEPGVTPLIIASNGAIQAHREAALIATNQAGNVARPEQTLPGQLADSKDREALQRAMALAAERPGEVSTLWGNLDGRQQLLALSYIPELKWYVVTAVDLQMAKVLDGGWLKNSLLLLLVLLAILLVLFSLAVNRLVLRPLEKLHHSATAISHGNFDVNLPEDSRDEIGDLSRAFAVMVNKVRTYTEDLESEVRERTEALEAANREMRLAHQKINDSIDYASLIQKAILPSQQMTQQLGEHHFVLWRPRDVVGGDFYVFRADGSSYLIGVVDCAGHGVPGALMTMLARAAIDHAMTKTGIASPAAILTQTDQAMRAMLQDCPLPRAIATNMDAGLAYVDLENRRMVYAGAKIPLYWSDGDKVGHIQGDRRAIGDRRQGIYTDKEVELHAGFTYYLVTDGYLDQAGGELGFGFGNSRFAELLRYVAQRPMQAQAAALEKALGEYQGNYSQRDDITILSFRFD</sequence>
<dbReference type="SMART" id="SM00304">
    <property type="entry name" value="HAMP"/>
    <property type="match status" value="1"/>
</dbReference>
<dbReference type="InterPro" id="IPR001932">
    <property type="entry name" value="PPM-type_phosphatase-like_dom"/>
</dbReference>
<name>A0ABQ7HSM6_9RHOO</name>
<dbReference type="PANTHER" id="PTHR43156">
    <property type="entry name" value="STAGE II SPORULATION PROTEIN E-RELATED"/>
    <property type="match status" value="1"/>
</dbReference>
<keyword evidence="5" id="KW-1185">Reference proteome</keyword>
<evidence type="ECO:0000313" key="4">
    <source>
        <dbReference type="EMBL" id="KAF7600123.1"/>
    </source>
</evidence>
<dbReference type="Pfam" id="PF00672">
    <property type="entry name" value="HAMP"/>
    <property type="match status" value="1"/>
</dbReference>
<dbReference type="Proteomes" id="UP000623509">
    <property type="component" value="Unassembled WGS sequence"/>
</dbReference>
<dbReference type="EMBL" id="MDUX01000009">
    <property type="protein sequence ID" value="KAF7600123.1"/>
    <property type="molecule type" value="Genomic_DNA"/>
</dbReference>
<evidence type="ECO:0000256" key="2">
    <source>
        <dbReference type="SAM" id="Phobius"/>
    </source>
</evidence>
<dbReference type="InterPro" id="IPR036457">
    <property type="entry name" value="PPM-type-like_dom_sf"/>
</dbReference>
<evidence type="ECO:0000256" key="1">
    <source>
        <dbReference type="ARBA" id="ARBA00022801"/>
    </source>
</evidence>
<gene>
    <name evidence="4" type="ORF">BGI27_04310</name>
</gene>
<dbReference type="SMART" id="SM00331">
    <property type="entry name" value="PP2C_SIG"/>
    <property type="match status" value="1"/>
</dbReference>
<dbReference type="SUPFAM" id="SSF158472">
    <property type="entry name" value="HAMP domain-like"/>
    <property type="match status" value="1"/>
</dbReference>
<dbReference type="Gene3D" id="6.10.340.10">
    <property type="match status" value="1"/>
</dbReference>
<accession>A0ABQ7HSM6</accession>
<evidence type="ECO:0000313" key="5">
    <source>
        <dbReference type="Proteomes" id="UP000623509"/>
    </source>
</evidence>
<dbReference type="NCBIfam" id="NF038263">
    <property type="entry name" value="prot_phos_SiaA"/>
    <property type="match status" value="1"/>
</dbReference>
<comment type="caution">
    <text evidence="4">The sequence shown here is derived from an EMBL/GenBank/DDBJ whole genome shotgun (WGS) entry which is preliminary data.</text>
</comment>
<dbReference type="Pfam" id="PF07228">
    <property type="entry name" value="SpoIIE"/>
    <property type="match status" value="1"/>
</dbReference>
<dbReference type="Gene3D" id="3.60.40.10">
    <property type="entry name" value="PPM-type phosphatase domain"/>
    <property type="match status" value="1"/>
</dbReference>
<feature type="domain" description="HAMP" evidence="3">
    <location>
        <begin position="338"/>
        <end position="390"/>
    </location>
</feature>
<keyword evidence="4" id="KW-0418">Kinase</keyword>
<feature type="transmembrane region" description="Helical" evidence="2">
    <location>
        <begin position="318"/>
        <end position="340"/>
    </location>
</feature>
<dbReference type="PANTHER" id="PTHR43156:SF9">
    <property type="entry name" value="HAMP DOMAIN-CONTAINING PROTEIN"/>
    <property type="match status" value="1"/>
</dbReference>
<protein>
    <submittedName>
        <fullName evidence="4">Histidine kinase</fullName>
    </submittedName>
</protein>
<organism evidence="4 5">
    <name type="scientific">Candidatus Dactylopiibacterium carminicum</name>
    <dbReference type="NCBI Taxonomy" id="857335"/>
    <lineage>
        <taxon>Bacteria</taxon>
        <taxon>Pseudomonadati</taxon>
        <taxon>Pseudomonadota</taxon>
        <taxon>Betaproteobacteria</taxon>
        <taxon>Rhodocyclales</taxon>
        <taxon>Rhodocyclaceae</taxon>
        <taxon>Candidatus Dactylopiibacterium</taxon>
    </lineage>
</organism>
<dbReference type="PROSITE" id="PS50885">
    <property type="entry name" value="HAMP"/>
    <property type="match status" value="1"/>
</dbReference>
<reference evidence="4 5" key="1">
    <citation type="submission" date="2016-08" db="EMBL/GenBank/DDBJ databases">
        <title>Candidatus Dactylopiibacterium carminicum genome sequence.</title>
        <authorList>
            <person name="Ramirez-Puebla S.T."/>
            <person name="Ormeno-Orrillo E."/>
            <person name="Vera-Ponce De Leon A."/>
            <person name="Luis L."/>
            <person name="Sanchez-Flores A."/>
            <person name="Monica R."/>
            <person name="Martinez-Romero E."/>
        </authorList>
    </citation>
    <scope>NUCLEOTIDE SEQUENCE [LARGE SCALE GENOMIC DNA]</scope>
    <source>
        <strain evidence="4">END1</strain>
    </source>
</reference>
<keyword evidence="2" id="KW-0812">Transmembrane</keyword>
<dbReference type="CDD" id="cd06225">
    <property type="entry name" value="HAMP"/>
    <property type="match status" value="1"/>
</dbReference>
<dbReference type="InterPro" id="IPR003660">
    <property type="entry name" value="HAMP_dom"/>
</dbReference>